<protein>
    <submittedName>
        <fullName evidence="1">Uncharacterized protein</fullName>
    </submittedName>
</protein>
<proteinExistence type="predicted"/>
<gene>
    <name evidence="1" type="ORF">Tco_1004210</name>
</gene>
<accession>A0ABQ5FBQ8</accession>
<reference evidence="1" key="1">
    <citation type="journal article" date="2022" name="Int. J. Mol. Sci.">
        <title>Draft Genome of Tanacetum Coccineum: Genomic Comparison of Closely Related Tanacetum-Family Plants.</title>
        <authorList>
            <person name="Yamashiro T."/>
            <person name="Shiraishi A."/>
            <person name="Nakayama K."/>
            <person name="Satake H."/>
        </authorList>
    </citation>
    <scope>NUCLEOTIDE SEQUENCE</scope>
</reference>
<dbReference type="Proteomes" id="UP001151760">
    <property type="component" value="Unassembled WGS sequence"/>
</dbReference>
<dbReference type="EMBL" id="BQNB010017221">
    <property type="protein sequence ID" value="GJT60677.1"/>
    <property type="molecule type" value="Genomic_DNA"/>
</dbReference>
<keyword evidence="2" id="KW-1185">Reference proteome</keyword>
<reference evidence="1" key="2">
    <citation type="submission" date="2022-01" db="EMBL/GenBank/DDBJ databases">
        <authorList>
            <person name="Yamashiro T."/>
            <person name="Shiraishi A."/>
            <person name="Satake H."/>
            <person name="Nakayama K."/>
        </authorList>
    </citation>
    <scope>NUCLEOTIDE SEQUENCE</scope>
</reference>
<evidence type="ECO:0000313" key="2">
    <source>
        <dbReference type="Proteomes" id="UP001151760"/>
    </source>
</evidence>
<comment type="caution">
    <text evidence="1">The sequence shown here is derived from an EMBL/GenBank/DDBJ whole genome shotgun (WGS) entry which is preliminary data.</text>
</comment>
<sequence length="194" mass="22566">MSSQGRQIIPVDFFFNNNLEYLRGGSNDKKYTASTTKSKAARYELKGIEDMVPNLWSPVKHDVYSTKRILSIISVKVNEWYEYGHFEEIVVKRADQQLYNFKEGDFKRPHLNDIEDMLLLIVQNKLNNFNGNVIVHLAMSLRMFARRTIIQTGVKDLQLGVESYQKKLNLTKPRTQDVDMSRRPAYTTLSTLKV</sequence>
<name>A0ABQ5FBQ8_9ASTR</name>
<evidence type="ECO:0000313" key="1">
    <source>
        <dbReference type="EMBL" id="GJT60677.1"/>
    </source>
</evidence>
<organism evidence="1 2">
    <name type="scientific">Tanacetum coccineum</name>
    <dbReference type="NCBI Taxonomy" id="301880"/>
    <lineage>
        <taxon>Eukaryota</taxon>
        <taxon>Viridiplantae</taxon>
        <taxon>Streptophyta</taxon>
        <taxon>Embryophyta</taxon>
        <taxon>Tracheophyta</taxon>
        <taxon>Spermatophyta</taxon>
        <taxon>Magnoliopsida</taxon>
        <taxon>eudicotyledons</taxon>
        <taxon>Gunneridae</taxon>
        <taxon>Pentapetalae</taxon>
        <taxon>asterids</taxon>
        <taxon>campanulids</taxon>
        <taxon>Asterales</taxon>
        <taxon>Asteraceae</taxon>
        <taxon>Asteroideae</taxon>
        <taxon>Anthemideae</taxon>
        <taxon>Anthemidinae</taxon>
        <taxon>Tanacetum</taxon>
    </lineage>
</organism>